<dbReference type="AlphaFoldDB" id="A0A3P8FSE6"/>
<organism evidence="1">
    <name type="scientific">Heligmosomoides polygyrus</name>
    <name type="common">Parasitic roundworm</name>
    <dbReference type="NCBI Taxonomy" id="6339"/>
    <lineage>
        <taxon>Eukaryota</taxon>
        <taxon>Metazoa</taxon>
        <taxon>Ecdysozoa</taxon>
        <taxon>Nematoda</taxon>
        <taxon>Chromadorea</taxon>
        <taxon>Rhabditida</taxon>
        <taxon>Rhabditina</taxon>
        <taxon>Rhabditomorpha</taxon>
        <taxon>Strongyloidea</taxon>
        <taxon>Heligmosomidae</taxon>
        <taxon>Heligmosomoides</taxon>
    </lineage>
</organism>
<keyword evidence="2" id="KW-1185">Reference proteome</keyword>
<dbReference type="Proteomes" id="UP000050761">
    <property type="component" value="Unassembled WGS sequence"/>
</dbReference>
<sequence>MRASVLNYVRFVQNFATTAVSIGVATKTICGTCNKQTYVRLLKEFIGADATLTRLPRVIQLERCRHMFPVEYLDKHAKAVQSQSEPFVCPITACKEPITGVQRYAKLFKKRVLDRYQRRSAASSPTAITSEQAAVIEKTKSILSLERTRLLRTNTTMRTPDPQLYSDVESLLADAHNAITTEMQSKPELCVILLSTLLRSFVVFHPVKTKSLTNLFDVIAAPLFSRSKLRTLFVKEARQLCDWLMSYGKTRLTGVIVPRVRYLAVRVMFYRKMTALGHAFAGDSSNLPSDERAESIRRCATRFLHSTPEQDVLQIFDEFEDLIANTLKELGIRVIGDTCGTRTQSGFELPAF</sequence>
<dbReference type="WBParaSite" id="HPBE_0002140101-mRNA-1">
    <property type="protein sequence ID" value="HPBE_0002140101-mRNA-1"/>
    <property type="gene ID" value="HPBE_0002140101"/>
</dbReference>
<protein>
    <submittedName>
        <fullName evidence="3">SP-RING-type domain-containing protein</fullName>
    </submittedName>
</protein>
<proteinExistence type="predicted"/>
<dbReference type="OrthoDB" id="5839308at2759"/>
<evidence type="ECO:0000313" key="1">
    <source>
        <dbReference type="EMBL" id="VDP25103.1"/>
    </source>
</evidence>
<accession>A0A3P8FSE6</accession>
<evidence type="ECO:0000313" key="3">
    <source>
        <dbReference type="WBParaSite" id="HPBE_0002140101-mRNA-1"/>
    </source>
</evidence>
<gene>
    <name evidence="1" type="ORF">HPBE_LOCUS21399</name>
</gene>
<name>A0A3P8FSE6_HELPZ</name>
<reference evidence="3" key="2">
    <citation type="submission" date="2019-09" db="UniProtKB">
        <authorList>
            <consortium name="WormBaseParasite"/>
        </authorList>
    </citation>
    <scope>IDENTIFICATION</scope>
</reference>
<dbReference type="EMBL" id="UZAH01032966">
    <property type="protein sequence ID" value="VDP25103.1"/>
    <property type="molecule type" value="Genomic_DNA"/>
</dbReference>
<evidence type="ECO:0000313" key="2">
    <source>
        <dbReference type="Proteomes" id="UP000050761"/>
    </source>
</evidence>
<reference evidence="1 2" key="1">
    <citation type="submission" date="2018-11" db="EMBL/GenBank/DDBJ databases">
        <authorList>
            <consortium name="Pathogen Informatics"/>
        </authorList>
    </citation>
    <scope>NUCLEOTIDE SEQUENCE [LARGE SCALE GENOMIC DNA]</scope>
</reference>